<sequence>MRFLRINEVRDRIGLGRTSIYKMVNEGTFPKPVRVLGKKVAWIDSEVDEWMMQRIADERGDAIPNLNY</sequence>
<protein>
    <submittedName>
        <fullName evidence="1">DNA-binding protein</fullName>
    </submittedName>
</protein>
<dbReference type="InterPro" id="IPR010260">
    <property type="entry name" value="AlpA"/>
</dbReference>
<dbReference type="PANTHER" id="PTHR36154">
    <property type="entry name" value="DNA-BINDING TRANSCRIPTIONAL ACTIVATOR ALPA"/>
    <property type="match status" value="1"/>
</dbReference>
<accession>A0A432ZHU8</accession>
<keyword evidence="2" id="KW-1185">Reference proteome</keyword>
<evidence type="ECO:0000313" key="2">
    <source>
        <dbReference type="Proteomes" id="UP000287908"/>
    </source>
</evidence>
<dbReference type="Proteomes" id="UP000287908">
    <property type="component" value="Unassembled WGS sequence"/>
</dbReference>
<dbReference type="AlphaFoldDB" id="A0A432ZHU8"/>
<dbReference type="InterPro" id="IPR052931">
    <property type="entry name" value="Prophage_regulatory_activator"/>
</dbReference>
<name>A0A432ZHU8_9GAMM</name>
<dbReference type="RefSeq" id="WP_126783782.1">
    <property type="nucleotide sequence ID" value="NZ_PIQF01000001.1"/>
</dbReference>
<comment type="caution">
    <text evidence="1">The sequence shown here is derived from an EMBL/GenBank/DDBJ whole genome shotgun (WGS) entry which is preliminary data.</text>
</comment>
<keyword evidence="1" id="KW-0238">DNA-binding</keyword>
<proteinExistence type="predicted"/>
<dbReference type="InterPro" id="IPR009061">
    <property type="entry name" value="DNA-bd_dom_put_sf"/>
</dbReference>
<evidence type="ECO:0000313" key="1">
    <source>
        <dbReference type="EMBL" id="RUO77509.1"/>
    </source>
</evidence>
<dbReference type="OrthoDB" id="8455288at2"/>
<dbReference type="PANTHER" id="PTHR36154:SF1">
    <property type="entry name" value="DNA-BINDING TRANSCRIPTIONAL ACTIVATOR ALPA"/>
    <property type="match status" value="1"/>
</dbReference>
<reference evidence="1 2" key="1">
    <citation type="journal article" date="2011" name="Front. Microbiol.">
        <title>Genomic signatures of strain selection and enhancement in Bacillus atrophaeus var. globigii, a historical biowarfare simulant.</title>
        <authorList>
            <person name="Gibbons H.S."/>
            <person name="Broomall S.M."/>
            <person name="McNew L.A."/>
            <person name="Daligault H."/>
            <person name="Chapman C."/>
            <person name="Bruce D."/>
            <person name="Karavis M."/>
            <person name="Krepps M."/>
            <person name="McGregor P.A."/>
            <person name="Hong C."/>
            <person name="Park K.H."/>
            <person name="Akmal A."/>
            <person name="Feldman A."/>
            <person name="Lin J.S."/>
            <person name="Chang W.E."/>
            <person name="Higgs B.W."/>
            <person name="Demirev P."/>
            <person name="Lindquist J."/>
            <person name="Liem A."/>
            <person name="Fochler E."/>
            <person name="Read T.D."/>
            <person name="Tapia R."/>
            <person name="Johnson S."/>
            <person name="Bishop-Lilly K.A."/>
            <person name="Detter C."/>
            <person name="Han C."/>
            <person name="Sozhamannan S."/>
            <person name="Rosenzweig C.N."/>
            <person name="Skowronski E.W."/>
        </authorList>
    </citation>
    <scope>NUCLEOTIDE SEQUENCE [LARGE SCALE GENOMIC DNA]</scope>
    <source>
        <strain evidence="1 2">CL-SP19</strain>
    </source>
</reference>
<gene>
    <name evidence="1" type="ORF">CWI81_03260</name>
</gene>
<dbReference type="EMBL" id="PIQF01000001">
    <property type="protein sequence ID" value="RUO77509.1"/>
    <property type="molecule type" value="Genomic_DNA"/>
</dbReference>
<organism evidence="1 2">
    <name type="scientific">Idiomarina seosinensis</name>
    <dbReference type="NCBI Taxonomy" id="281739"/>
    <lineage>
        <taxon>Bacteria</taxon>
        <taxon>Pseudomonadati</taxon>
        <taxon>Pseudomonadota</taxon>
        <taxon>Gammaproteobacteria</taxon>
        <taxon>Alteromonadales</taxon>
        <taxon>Idiomarinaceae</taxon>
        <taxon>Idiomarina</taxon>
    </lineage>
</organism>
<dbReference type="GO" id="GO:0003677">
    <property type="term" value="F:DNA binding"/>
    <property type="evidence" value="ECO:0007669"/>
    <property type="project" value="UniProtKB-KW"/>
</dbReference>
<dbReference type="SUPFAM" id="SSF46955">
    <property type="entry name" value="Putative DNA-binding domain"/>
    <property type="match status" value="1"/>
</dbReference>
<dbReference type="Gene3D" id="1.10.238.160">
    <property type="match status" value="1"/>
</dbReference>
<dbReference type="Pfam" id="PF05930">
    <property type="entry name" value="Phage_AlpA"/>
    <property type="match status" value="1"/>
</dbReference>